<proteinExistence type="inferred from homology"/>
<dbReference type="SUPFAM" id="SSF52943">
    <property type="entry name" value="ATP synthase (F1-ATPase), gamma subunit"/>
    <property type="match status" value="1"/>
</dbReference>
<organism evidence="11 12">
    <name type="scientific">Caldanaerobacter subterraneus subsp. pacificus DSM 12653</name>
    <dbReference type="NCBI Taxonomy" id="391606"/>
    <lineage>
        <taxon>Bacteria</taxon>
        <taxon>Bacillati</taxon>
        <taxon>Bacillota</taxon>
        <taxon>Clostridia</taxon>
        <taxon>Thermoanaerobacterales</taxon>
        <taxon>Thermoanaerobacteraceae</taxon>
        <taxon>Caldanaerobacter</taxon>
    </lineage>
</organism>
<keyword evidence="5 10" id="KW-0375">Hydrogen ion transport</keyword>
<dbReference type="GO" id="GO:0005524">
    <property type="term" value="F:ATP binding"/>
    <property type="evidence" value="ECO:0007669"/>
    <property type="project" value="UniProtKB-UniRule"/>
</dbReference>
<keyword evidence="4 10" id="KW-0813">Transport</keyword>
<comment type="caution">
    <text evidence="11">The sequence shown here is derived from an EMBL/GenBank/DDBJ whole genome shotgun (WGS) entry which is preliminary data.</text>
</comment>
<dbReference type="Gene3D" id="3.40.1380.10">
    <property type="match status" value="1"/>
</dbReference>
<keyword evidence="8 10" id="KW-0139">CF(1)</keyword>
<dbReference type="HAMAP" id="MF_00815">
    <property type="entry name" value="ATP_synth_gamma_bact"/>
    <property type="match status" value="1"/>
</dbReference>
<dbReference type="GO" id="GO:0045259">
    <property type="term" value="C:proton-transporting ATP synthase complex"/>
    <property type="evidence" value="ECO:0007669"/>
    <property type="project" value="UniProtKB-KW"/>
</dbReference>
<comment type="function">
    <text evidence="1 10">Produces ATP from ADP in the presence of a proton gradient across the membrane. The gamma chain is believed to be important in regulating ATPase activity and the flow of protons through the CF(0) complex.</text>
</comment>
<dbReference type="Proteomes" id="UP000010146">
    <property type="component" value="Unassembled WGS sequence"/>
</dbReference>
<comment type="similarity">
    <text evidence="3 10">Belongs to the ATPase gamma chain family.</text>
</comment>
<dbReference type="InterPro" id="IPR000131">
    <property type="entry name" value="ATP_synth_F1_gsu"/>
</dbReference>
<gene>
    <name evidence="10" type="primary">atpG</name>
    <name evidence="11" type="ORF">CDSM653_00667</name>
</gene>
<evidence type="ECO:0000256" key="10">
    <source>
        <dbReference type="HAMAP-Rule" id="MF_00815"/>
    </source>
</evidence>
<dbReference type="Gene3D" id="1.10.287.80">
    <property type="entry name" value="ATP synthase, gamma subunit, helix hairpin domain"/>
    <property type="match status" value="1"/>
</dbReference>
<dbReference type="CDD" id="cd12151">
    <property type="entry name" value="F1-ATPase_gamma"/>
    <property type="match status" value="1"/>
</dbReference>
<dbReference type="NCBIfam" id="TIGR01146">
    <property type="entry name" value="ATPsyn_F1gamma"/>
    <property type="match status" value="1"/>
</dbReference>
<dbReference type="GO" id="GO:0005886">
    <property type="term" value="C:plasma membrane"/>
    <property type="evidence" value="ECO:0007669"/>
    <property type="project" value="UniProtKB-SubCell"/>
</dbReference>
<evidence type="ECO:0000256" key="7">
    <source>
        <dbReference type="ARBA" id="ARBA00023136"/>
    </source>
</evidence>
<evidence type="ECO:0000256" key="4">
    <source>
        <dbReference type="ARBA" id="ARBA00022448"/>
    </source>
</evidence>
<evidence type="ECO:0000256" key="5">
    <source>
        <dbReference type="ARBA" id="ARBA00022781"/>
    </source>
</evidence>
<dbReference type="RefSeq" id="WP_009610835.1">
    <property type="nucleotide sequence ID" value="NZ_ABXP02000042.1"/>
</dbReference>
<dbReference type="PRINTS" id="PR00126">
    <property type="entry name" value="ATPASEGAMMA"/>
</dbReference>
<keyword evidence="10" id="KW-1003">Cell membrane</keyword>
<keyword evidence="6 10" id="KW-0406">Ion transport</keyword>
<dbReference type="FunFam" id="1.10.287.80:FF:000001">
    <property type="entry name" value="ATP synthase gamma chain"/>
    <property type="match status" value="1"/>
</dbReference>
<sequence length="295" mass="33619">MGKRDIALRIKSVKEVRKITRAMYLISASKFQKAKGMLDRVRPYYYRVQTVMKDILLHTGEVTSRYLEKKDVPEKQDKRKVFLIVTGDKGLCGAYNHNVIKASIELIKNEKANLKVVGEVGRRYFIKKGYDVDRDFLYTAQNPTVDLAAEIAEILLKEYNNGDADEIWTVYTEMKGLSQKVRTLRLLPLDVENFMSIAAEEEEAVEEHVVIDSDMIYEPSPSEVFDAIVPEYLKGLIYSILVQAFASEHFSRMVAMDGATSNADEMIEKLTLLYNKLRQASITQEIIEIITGASV</sequence>
<evidence type="ECO:0000313" key="11">
    <source>
        <dbReference type="EMBL" id="KKC30189.1"/>
    </source>
</evidence>
<evidence type="ECO:0000256" key="6">
    <source>
        <dbReference type="ARBA" id="ARBA00023065"/>
    </source>
</evidence>
<reference evidence="11 12" key="1">
    <citation type="submission" date="2008-07" db="EMBL/GenBank/DDBJ databases">
        <authorList>
            <person name="Gonzalez J."/>
            <person name="Sokolova T."/>
            <person name="Ferriera S."/>
            <person name="Johnson J."/>
            <person name="Kravitz S."/>
            <person name="Beeson K."/>
            <person name="Sutton G."/>
            <person name="Rogers Y.-H."/>
            <person name="Friedman R."/>
            <person name="Frazier M."/>
            <person name="Venter J.C."/>
        </authorList>
    </citation>
    <scope>NUCLEOTIDE SEQUENCE [LARGE SCALE GENOMIC DNA]</scope>
    <source>
        <strain evidence="11 12">DSM 12653</strain>
    </source>
</reference>
<dbReference type="GO" id="GO:0042777">
    <property type="term" value="P:proton motive force-driven plasma membrane ATP synthesis"/>
    <property type="evidence" value="ECO:0007669"/>
    <property type="project" value="UniProtKB-UniRule"/>
</dbReference>
<evidence type="ECO:0000256" key="1">
    <source>
        <dbReference type="ARBA" id="ARBA00003456"/>
    </source>
</evidence>
<evidence type="ECO:0000313" key="12">
    <source>
        <dbReference type="Proteomes" id="UP000010146"/>
    </source>
</evidence>
<dbReference type="InterPro" id="IPR035968">
    <property type="entry name" value="ATP_synth_F1_ATPase_gsu"/>
</dbReference>
<keyword evidence="9 10" id="KW-0066">ATP synthesis</keyword>
<evidence type="ECO:0000256" key="3">
    <source>
        <dbReference type="ARBA" id="ARBA00007681"/>
    </source>
</evidence>
<dbReference type="PANTHER" id="PTHR11693">
    <property type="entry name" value="ATP SYNTHASE GAMMA CHAIN"/>
    <property type="match status" value="1"/>
</dbReference>
<dbReference type="PANTHER" id="PTHR11693:SF22">
    <property type="entry name" value="ATP SYNTHASE SUBUNIT GAMMA, MITOCHONDRIAL"/>
    <property type="match status" value="1"/>
</dbReference>
<name>B7R976_9THEO</name>
<dbReference type="Pfam" id="PF00231">
    <property type="entry name" value="ATP-synt"/>
    <property type="match status" value="1"/>
</dbReference>
<protein>
    <recommendedName>
        <fullName evidence="10">ATP synthase gamma chain</fullName>
    </recommendedName>
    <alternativeName>
        <fullName evidence="10">ATP synthase F1 sector gamma subunit</fullName>
    </alternativeName>
    <alternativeName>
        <fullName evidence="10">F-ATPase gamma subunit</fullName>
    </alternativeName>
</protein>
<dbReference type="GO" id="GO:0046933">
    <property type="term" value="F:proton-transporting ATP synthase activity, rotational mechanism"/>
    <property type="evidence" value="ECO:0007669"/>
    <property type="project" value="UniProtKB-UniRule"/>
</dbReference>
<dbReference type="AlphaFoldDB" id="B7R976"/>
<reference evidence="11 12" key="2">
    <citation type="journal article" date="2015" name="BMC Genomics">
        <title>Analysis of three genomes within the thermophilic bacterial species Caldanaerobacter subterraneus with a focus on carbon monoxide dehydrogenase evolution and hydrolase diversity.</title>
        <authorList>
            <person name="Sant'Anna F.H."/>
            <person name="Lebedinsky A.V."/>
            <person name="Sokolova T.G."/>
            <person name="Robb F.T."/>
            <person name="Gonzalez J.M."/>
        </authorList>
    </citation>
    <scope>NUCLEOTIDE SEQUENCE [LARGE SCALE GENOMIC DNA]</scope>
    <source>
        <strain evidence="11 12">DSM 12653</strain>
    </source>
</reference>
<comment type="subunit">
    <text evidence="10">F-type ATPases have 2 components, CF(1) - the catalytic core - and CF(0) - the membrane proton channel. CF(1) has five subunits: alpha(3), beta(3), gamma(1), delta(1), epsilon(1). CF(0) has three main subunits: a, b and c.</text>
</comment>
<evidence type="ECO:0000256" key="8">
    <source>
        <dbReference type="ARBA" id="ARBA00023196"/>
    </source>
</evidence>
<accession>B7R976</accession>
<reference evidence="12" key="3">
    <citation type="submission" date="2015-02" db="EMBL/GenBank/DDBJ databases">
        <title>Genome analysis of three genomes within the thermophilic hydrogenogenic bacterial species Caldanaerobacter subterraneus.</title>
        <authorList>
            <person name="Sant'Anna F.H."/>
            <person name="Lebedinsky A."/>
            <person name="Sokolova T."/>
            <person name="Robb F.T."/>
            <person name="Gonzalez J.M."/>
        </authorList>
    </citation>
    <scope>NUCLEOTIDE SEQUENCE [LARGE SCALE GENOMIC DNA]</scope>
    <source>
        <strain evidence="12">DSM 12653</strain>
    </source>
</reference>
<dbReference type="EMBL" id="ABXP02000042">
    <property type="protein sequence ID" value="KKC30189.1"/>
    <property type="molecule type" value="Genomic_DNA"/>
</dbReference>
<evidence type="ECO:0000256" key="2">
    <source>
        <dbReference type="ARBA" id="ARBA00004170"/>
    </source>
</evidence>
<comment type="subcellular location">
    <subcellularLocation>
        <location evidence="10">Cell membrane</location>
        <topology evidence="10">Peripheral membrane protein</topology>
    </subcellularLocation>
    <subcellularLocation>
        <location evidence="2">Membrane</location>
        <topology evidence="2">Peripheral membrane protein</topology>
    </subcellularLocation>
</comment>
<keyword evidence="7 10" id="KW-0472">Membrane</keyword>
<evidence type="ECO:0000256" key="9">
    <source>
        <dbReference type="ARBA" id="ARBA00023310"/>
    </source>
</evidence>